<feature type="region of interest" description="Disordered" evidence="1">
    <location>
        <begin position="149"/>
        <end position="169"/>
    </location>
</feature>
<proteinExistence type="predicted"/>
<keyword evidence="3" id="KW-1185">Reference proteome</keyword>
<sequence length="208" mass="22962">MIPLSGRVPEAISWIPRDGIGVGGVSGRFSVSWLSVRGFVTEALSRRKGRFHVGAGIWCCAALHPAAINLQRASPTGSIKPWFLTEGNLPLCASHLPLGVPNGRANHTHQTLRHQRAKKDYTIACLRAKIASLEETVKAQETQLKDLEGKGEDIQGNDEAYLSNDDDFEEDEDLDFHTDVEGYEFMEAGVDDFIPIEVDEEPMDSDEE</sequence>
<dbReference type="EMBL" id="JAUUTY010000004">
    <property type="protein sequence ID" value="KAK1651666.1"/>
    <property type="molecule type" value="Genomic_DNA"/>
</dbReference>
<name>A0AAD8SGD1_LOLMU</name>
<reference evidence="2" key="1">
    <citation type="submission" date="2023-07" db="EMBL/GenBank/DDBJ databases">
        <title>A chromosome-level genome assembly of Lolium multiflorum.</title>
        <authorList>
            <person name="Chen Y."/>
            <person name="Copetti D."/>
            <person name="Kolliker R."/>
            <person name="Studer B."/>
        </authorList>
    </citation>
    <scope>NUCLEOTIDE SEQUENCE</scope>
    <source>
        <strain evidence="2">02402/16</strain>
        <tissue evidence="2">Leaf</tissue>
    </source>
</reference>
<evidence type="ECO:0000313" key="3">
    <source>
        <dbReference type="Proteomes" id="UP001231189"/>
    </source>
</evidence>
<dbReference type="AlphaFoldDB" id="A0AAD8SGD1"/>
<organism evidence="2 3">
    <name type="scientific">Lolium multiflorum</name>
    <name type="common">Italian ryegrass</name>
    <name type="synonym">Lolium perenne subsp. multiflorum</name>
    <dbReference type="NCBI Taxonomy" id="4521"/>
    <lineage>
        <taxon>Eukaryota</taxon>
        <taxon>Viridiplantae</taxon>
        <taxon>Streptophyta</taxon>
        <taxon>Embryophyta</taxon>
        <taxon>Tracheophyta</taxon>
        <taxon>Spermatophyta</taxon>
        <taxon>Magnoliopsida</taxon>
        <taxon>Liliopsida</taxon>
        <taxon>Poales</taxon>
        <taxon>Poaceae</taxon>
        <taxon>BOP clade</taxon>
        <taxon>Pooideae</taxon>
        <taxon>Poodae</taxon>
        <taxon>Poeae</taxon>
        <taxon>Poeae Chloroplast Group 2 (Poeae type)</taxon>
        <taxon>Loliodinae</taxon>
        <taxon>Loliinae</taxon>
        <taxon>Lolium</taxon>
    </lineage>
</organism>
<accession>A0AAD8SGD1</accession>
<gene>
    <name evidence="2" type="ORF">QYE76_069471</name>
</gene>
<dbReference type="Proteomes" id="UP001231189">
    <property type="component" value="Unassembled WGS sequence"/>
</dbReference>
<comment type="caution">
    <text evidence="2">The sequence shown here is derived from an EMBL/GenBank/DDBJ whole genome shotgun (WGS) entry which is preliminary data.</text>
</comment>
<evidence type="ECO:0000313" key="2">
    <source>
        <dbReference type="EMBL" id="KAK1651666.1"/>
    </source>
</evidence>
<evidence type="ECO:0000256" key="1">
    <source>
        <dbReference type="SAM" id="MobiDB-lite"/>
    </source>
</evidence>
<protein>
    <submittedName>
        <fullName evidence="2">Uncharacterized protein</fullName>
    </submittedName>
</protein>